<dbReference type="EMBL" id="AZHD01000013">
    <property type="protein sequence ID" value="OAA57960.1"/>
    <property type="molecule type" value="Genomic_DNA"/>
</dbReference>
<organism evidence="2 3">
    <name type="scientific">Niveomyces insectorum RCEF 264</name>
    <dbReference type="NCBI Taxonomy" id="1081102"/>
    <lineage>
        <taxon>Eukaryota</taxon>
        <taxon>Fungi</taxon>
        <taxon>Dikarya</taxon>
        <taxon>Ascomycota</taxon>
        <taxon>Pezizomycotina</taxon>
        <taxon>Sordariomycetes</taxon>
        <taxon>Hypocreomycetidae</taxon>
        <taxon>Hypocreales</taxon>
        <taxon>Cordycipitaceae</taxon>
        <taxon>Niveomyces</taxon>
    </lineage>
</organism>
<feature type="compositionally biased region" description="Acidic residues" evidence="1">
    <location>
        <begin position="17"/>
        <end position="37"/>
    </location>
</feature>
<evidence type="ECO:0000256" key="1">
    <source>
        <dbReference type="SAM" id="MobiDB-lite"/>
    </source>
</evidence>
<comment type="caution">
    <text evidence="2">The sequence shown here is derived from an EMBL/GenBank/DDBJ whole genome shotgun (WGS) entry which is preliminary data.</text>
</comment>
<reference evidence="2 3" key="1">
    <citation type="journal article" date="2016" name="Genome Biol. Evol.">
        <title>Divergent and convergent evolution of fungal pathogenicity.</title>
        <authorList>
            <person name="Shang Y."/>
            <person name="Xiao G."/>
            <person name="Zheng P."/>
            <person name="Cen K."/>
            <person name="Zhan S."/>
            <person name="Wang C."/>
        </authorList>
    </citation>
    <scope>NUCLEOTIDE SEQUENCE [LARGE SCALE GENOMIC DNA]</scope>
    <source>
        <strain evidence="2 3">RCEF 264</strain>
    </source>
</reference>
<feature type="region of interest" description="Disordered" evidence="1">
    <location>
        <begin position="16"/>
        <end position="43"/>
    </location>
</feature>
<proteinExistence type="predicted"/>
<sequence>MPSQVFGHMRLVPAADADVEIEHEDDDDDNDDGDDHDADSIAGIRPAACPELELWAATGREPGRHVEQRCGLLQDPRTWFWRFRA</sequence>
<gene>
    <name evidence="2" type="ORF">SPI_06845</name>
</gene>
<evidence type="ECO:0000313" key="2">
    <source>
        <dbReference type="EMBL" id="OAA57960.1"/>
    </source>
</evidence>
<accession>A0A167QTY6</accession>
<dbReference type="Proteomes" id="UP000076874">
    <property type="component" value="Unassembled WGS sequence"/>
</dbReference>
<dbReference type="AlphaFoldDB" id="A0A167QTY6"/>
<keyword evidence="3" id="KW-1185">Reference proteome</keyword>
<name>A0A167QTY6_9HYPO</name>
<protein>
    <submittedName>
        <fullName evidence="2">Uncharacterized protein</fullName>
    </submittedName>
</protein>
<evidence type="ECO:0000313" key="3">
    <source>
        <dbReference type="Proteomes" id="UP000076874"/>
    </source>
</evidence>